<name>L9KXT5_TUPCH</name>
<reference evidence="3" key="1">
    <citation type="submission" date="2012-07" db="EMBL/GenBank/DDBJ databases">
        <title>Genome of the Chinese tree shrew, a rising model animal genetically related to primates.</title>
        <authorList>
            <person name="Zhang G."/>
            <person name="Fan Y."/>
            <person name="Yao Y."/>
            <person name="Huang Z."/>
        </authorList>
    </citation>
    <scope>NUCLEOTIDE SEQUENCE [LARGE SCALE GENOMIC DNA]</scope>
</reference>
<accession>L9KXT5</accession>
<evidence type="ECO:0000313" key="3">
    <source>
        <dbReference type="Proteomes" id="UP000011518"/>
    </source>
</evidence>
<evidence type="ECO:0000313" key="2">
    <source>
        <dbReference type="EMBL" id="ELW65962.1"/>
    </source>
</evidence>
<dbReference type="AlphaFoldDB" id="L9KXT5"/>
<dbReference type="InParanoid" id="L9KXT5"/>
<sequence>MPGWPPHAAEGLPAGKAALVCSWRPSLSRLPGPLLPELRLSVTRCCLCSCGEPSQGAFPKCQRAMPRPTPCFLLGGSHPYQTRSRQSEGHLGPRCAEVCPVEVSAHTFSSGQRDTPTGHALLQPLRHRGLHGETAGLRDRLPSRVLPQRKPAESEEGQLSGPEDSRERKFRRRERTDGSSPEAYHPLGPTTPLTLLEAASSERSRQLGGTEGRVPGALPCPHLLCASALVEKWQLPASCSHVQSELYVCVHTFRHTRAARFCVSPFSVCQTNCLLLSALTALRWGTAVSPGISQDAGYCGNNNLASRWHEMTFDSHSHYTLTAVAGPLLCIGLTQCPATSQQEADVKLSLAGEVREGSVVAQK</sequence>
<gene>
    <name evidence="2" type="ORF">TREES_T100011925</name>
</gene>
<keyword evidence="3" id="KW-1185">Reference proteome</keyword>
<reference evidence="3" key="2">
    <citation type="journal article" date="2013" name="Nat. Commun.">
        <title>Genome of the Chinese tree shrew.</title>
        <authorList>
            <person name="Fan Y."/>
            <person name="Huang Z.Y."/>
            <person name="Cao C.C."/>
            <person name="Chen C.S."/>
            <person name="Chen Y.X."/>
            <person name="Fan D.D."/>
            <person name="He J."/>
            <person name="Hou H.L."/>
            <person name="Hu L."/>
            <person name="Hu X.T."/>
            <person name="Jiang X.T."/>
            <person name="Lai R."/>
            <person name="Lang Y.S."/>
            <person name="Liang B."/>
            <person name="Liao S.G."/>
            <person name="Mu D."/>
            <person name="Ma Y.Y."/>
            <person name="Niu Y.Y."/>
            <person name="Sun X.Q."/>
            <person name="Xia J.Q."/>
            <person name="Xiao J."/>
            <person name="Xiong Z.Q."/>
            <person name="Xu L."/>
            <person name="Yang L."/>
            <person name="Zhang Y."/>
            <person name="Zhao W."/>
            <person name="Zhao X.D."/>
            <person name="Zheng Y.T."/>
            <person name="Zhou J.M."/>
            <person name="Zhu Y.B."/>
            <person name="Zhang G.J."/>
            <person name="Wang J."/>
            <person name="Yao Y.G."/>
        </authorList>
    </citation>
    <scope>NUCLEOTIDE SEQUENCE [LARGE SCALE GENOMIC DNA]</scope>
</reference>
<dbReference type="EMBL" id="KB320665">
    <property type="protein sequence ID" value="ELW65962.1"/>
    <property type="molecule type" value="Genomic_DNA"/>
</dbReference>
<evidence type="ECO:0000256" key="1">
    <source>
        <dbReference type="SAM" id="MobiDB-lite"/>
    </source>
</evidence>
<proteinExistence type="predicted"/>
<organism evidence="2 3">
    <name type="scientific">Tupaia chinensis</name>
    <name type="common">Chinese tree shrew</name>
    <name type="synonym">Tupaia belangeri chinensis</name>
    <dbReference type="NCBI Taxonomy" id="246437"/>
    <lineage>
        <taxon>Eukaryota</taxon>
        <taxon>Metazoa</taxon>
        <taxon>Chordata</taxon>
        <taxon>Craniata</taxon>
        <taxon>Vertebrata</taxon>
        <taxon>Euteleostomi</taxon>
        <taxon>Mammalia</taxon>
        <taxon>Eutheria</taxon>
        <taxon>Euarchontoglires</taxon>
        <taxon>Scandentia</taxon>
        <taxon>Tupaiidae</taxon>
        <taxon>Tupaia</taxon>
    </lineage>
</organism>
<feature type="region of interest" description="Disordered" evidence="1">
    <location>
        <begin position="132"/>
        <end position="192"/>
    </location>
</feature>
<protein>
    <submittedName>
        <fullName evidence="2">Uncharacterized protein</fullName>
    </submittedName>
</protein>
<dbReference type="Proteomes" id="UP000011518">
    <property type="component" value="Unassembled WGS sequence"/>
</dbReference>